<protein>
    <submittedName>
        <fullName evidence="3">Uncharacterized protein</fullName>
    </submittedName>
</protein>
<feature type="coiled-coil region" evidence="1">
    <location>
        <begin position="43"/>
        <end position="70"/>
    </location>
</feature>
<organism evidence="3 4">
    <name type="scientific">Heterodera schachtii</name>
    <name type="common">Sugarbeet cyst nematode worm</name>
    <name type="synonym">Tylenchus schachtii</name>
    <dbReference type="NCBI Taxonomy" id="97005"/>
    <lineage>
        <taxon>Eukaryota</taxon>
        <taxon>Metazoa</taxon>
        <taxon>Ecdysozoa</taxon>
        <taxon>Nematoda</taxon>
        <taxon>Chromadorea</taxon>
        <taxon>Rhabditida</taxon>
        <taxon>Tylenchina</taxon>
        <taxon>Tylenchomorpha</taxon>
        <taxon>Tylenchoidea</taxon>
        <taxon>Heteroderidae</taxon>
        <taxon>Heteroderinae</taxon>
        <taxon>Heterodera</taxon>
    </lineage>
</organism>
<accession>A0ABD2I021</accession>
<evidence type="ECO:0000256" key="2">
    <source>
        <dbReference type="SAM" id="MobiDB-lite"/>
    </source>
</evidence>
<feature type="compositionally biased region" description="Acidic residues" evidence="2">
    <location>
        <begin position="185"/>
        <end position="203"/>
    </location>
</feature>
<dbReference type="AlphaFoldDB" id="A0ABD2I021"/>
<feature type="compositionally biased region" description="Basic residues" evidence="2">
    <location>
        <begin position="366"/>
        <end position="380"/>
    </location>
</feature>
<feature type="region of interest" description="Disordered" evidence="2">
    <location>
        <begin position="343"/>
        <end position="380"/>
    </location>
</feature>
<keyword evidence="1" id="KW-0175">Coiled coil</keyword>
<comment type="caution">
    <text evidence="3">The sequence shown here is derived from an EMBL/GenBank/DDBJ whole genome shotgun (WGS) entry which is preliminary data.</text>
</comment>
<proteinExistence type="predicted"/>
<dbReference type="Proteomes" id="UP001620645">
    <property type="component" value="Unassembled WGS sequence"/>
</dbReference>
<feature type="compositionally biased region" description="Polar residues" evidence="2">
    <location>
        <begin position="282"/>
        <end position="292"/>
    </location>
</feature>
<evidence type="ECO:0000313" key="3">
    <source>
        <dbReference type="EMBL" id="KAL3071135.1"/>
    </source>
</evidence>
<evidence type="ECO:0000256" key="1">
    <source>
        <dbReference type="SAM" id="Coils"/>
    </source>
</evidence>
<keyword evidence="4" id="KW-1185">Reference proteome</keyword>
<name>A0ABD2I021_HETSC</name>
<feature type="region of interest" description="Disordered" evidence="2">
    <location>
        <begin position="260"/>
        <end position="327"/>
    </location>
</feature>
<sequence length="380" mass="43188">MSARNDTFNEPIMINHMVNDGQESNEQTNTSFSLSTLIVAKELLDEERRIKSAKEIQQELLANLRKIRENIPRPKGVKHFFKRFIESRKTKSFEKKLAKNPDLETEISETVLDETKGGPCEKLLPARDENGKLFTDYELRMKVRMNLDDLTSWPAVKEAFCSGMENPKKIERCHKMAEKLHFIEEEDKEADHDEEEDDEDENEVGLSTRPIMSGDAEVGEAESRESAYDDKLDDALLEAAAARKKSEIELLVQARRSLDFERRSSNSAASSGELQKAPLLKRSSTTSANGININHADKTSISSEQKMVGLSAKKNHQLQRSKTTASPKGIDIVRKTLLIFNEDSSKSGKSVQKQKQAKQKMDKLHNGQKARKKWKQKKEI</sequence>
<gene>
    <name evidence="3" type="ORF">niasHS_015877</name>
</gene>
<dbReference type="EMBL" id="JBICCN010000400">
    <property type="protein sequence ID" value="KAL3071135.1"/>
    <property type="molecule type" value="Genomic_DNA"/>
</dbReference>
<evidence type="ECO:0000313" key="4">
    <source>
        <dbReference type="Proteomes" id="UP001620645"/>
    </source>
</evidence>
<reference evidence="3 4" key="1">
    <citation type="submission" date="2024-10" db="EMBL/GenBank/DDBJ databases">
        <authorList>
            <person name="Kim D."/>
        </authorList>
    </citation>
    <scope>NUCLEOTIDE SEQUENCE [LARGE SCALE GENOMIC DNA]</scope>
    <source>
        <strain evidence="3">Taebaek</strain>
    </source>
</reference>
<feature type="region of interest" description="Disordered" evidence="2">
    <location>
        <begin position="185"/>
        <end position="229"/>
    </location>
</feature>